<dbReference type="Proteomes" id="UP000198867">
    <property type="component" value="Unassembled WGS sequence"/>
</dbReference>
<dbReference type="EMBL" id="FOVM01000002">
    <property type="protein sequence ID" value="SFN54756.1"/>
    <property type="molecule type" value="Genomic_DNA"/>
</dbReference>
<dbReference type="PANTHER" id="PTHR31299">
    <property type="entry name" value="ESTERASE, PUTATIVE (AFU_ORTHOLOGUE AFUA_1G05850)-RELATED"/>
    <property type="match status" value="1"/>
</dbReference>
<dbReference type="InterPro" id="IPR007815">
    <property type="entry name" value="Emycin_Estase"/>
</dbReference>
<dbReference type="CDD" id="cd14728">
    <property type="entry name" value="Ere-like"/>
    <property type="match status" value="1"/>
</dbReference>
<dbReference type="STRING" id="995034.SAMN05216219_1152"/>
<protein>
    <submittedName>
        <fullName evidence="1">Erythromycin esterase homolog</fullName>
    </submittedName>
</protein>
<proteinExistence type="predicted"/>
<dbReference type="AlphaFoldDB" id="A0A1I4ZX70"/>
<evidence type="ECO:0000313" key="1">
    <source>
        <dbReference type="EMBL" id="SFN54756.1"/>
    </source>
</evidence>
<dbReference type="Pfam" id="PF05139">
    <property type="entry name" value="Erythro_esteras"/>
    <property type="match status" value="1"/>
</dbReference>
<sequence>MTVHTEANSYLADIRGLAHSLRGPADLNPILSLSTGRRFVAIGEASHGTHEYYQWRARLSRRLIEEQGFTWIGVEGDWPDCWRIDRWVRGLANQNLDAHGLLAQFDRWPTWMWANAEVADFLDWLHEWNVGRQATGRVGFYGLDVYSLWDSLDRVISWLAEHHPDSVPAALRAWQCFTPYQGDPHRYAWSTRLVPQSCETDVVNLLVAVRHRAAADGEDAFDAEQNAQFAVGAERYYRAMVRTDRGSWDIRDIHMADTIDRVTRYLGPRSKGIIWEHNTHIGDARGTSMAEDGLVNVGQLLRDHYSDSEVLLVGLAGYRGEVVASTQWGAAEQRMRVPAARAGSHEALLHEALGASAVLDFRADPDRPWLRQRLGHRAIGVVYDPDREWGNYVPTVMGRRYDALIWLEDTSALRPLAHERTPEEAEYETEPTGY</sequence>
<organism evidence="1 2">
    <name type="scientific">Mycetocola miduiensis</name>
    <dbReference type="NCBI Taxonomy" id="995034"/>
    <lineage>
        <taxon>Bacteria</taxon>
        <taxon>Bacillati</taxon>
        <taxon>Actinomycetota</taxon>
        <taxon>Actinomycetes</taxon>
        <taxon>Micrococcales</taxon>
        <taxon>Microbacteriaceae</taxon>
        <taxon>Mycetocola</taxon>
    </lineage>
</organism>
<reference evidence="2" key="1">
    <citation type="submission" date="2016-10" db="EMBL/GenBank/DDBJ databases">
        <authorList>
            <person name="Varghese N."/>
            <person name="Submissions S."/>
        </authorList>
    </citation>
    <scope>NUCLEOTIDE SEQUENCE [LARGE SCALE GENOMIC DNA]</scope>
    <source>
        <strain evidence="2">CGMCC 1.11101</strain>
    </source>
</reference>
<dbReference type="Gene3D" id="3.30.1870.10">
    <property type="entry name" value="EreA-like, domain 2"/>
    <property type="match status" value="1"/>
</dbReference>
<dbReference type="GO" id="GO:0046677">
    <property type="term" value="P:response to antibiotic"/>
    <property type="evidence" value="ECO:0007669"/>
    <property type="project" value="InterPro"/>
</dbReference>
<dbReference type="SUPFAM" id="SSF159501">
    <property type="entry name" value="EreA/ChaN-like"/>
    <property type="match status" value="1"/>
</dbReference>
<dbReference type="Gene3D" id="1.20.1440.30">
    <property type="entry name" value="Biosynthetic Protein domain"/>
    <property type="match status" value="1"/>
</dbReference>
<dbReference type="RefSeq" id="WP_090709601.1">
    <property type="nucleotide sequence ID" value="NZ_FOVM01000002.1"/>
</dbReference>
<evidence type="ECO:0000313" key="2">
    <source>
        <dbReference type="Proteomes" id="UP000198867"/>
    </source>
</evidence>
<dbReference type="PIRSF" id="PIRSF036794">
    <property type="entry name" value="UCP_erythr_ester"/>
    <property type="match status" value="1"/>
</dbReference>
<dbReference type="InterPro" id="IPR052036">
    <property type="entry name" value="Hydrolase/PRTase-associated"/>
</dbReference>
<dbReference type="PANTHER" id="PTHR31299:SF0">
    <property type="entry name" value="ESTERASE, PUTATIVE (AFU_ORTHOLOGUE AFUA_1G05850)-RELATED"/>
    <property type="match status" value="1"/>
</dbReference>
<dbReference type="OrthoDB" id="9810066at2"/>
<keyword evidence="2" id="KW-1185">Reference proteome</keyword>
<dbReference type="Gene3D" id="3.40.1660.10">
    <property type="entry name" value="EreA-like (biosynthetic domain)"/>
    <property type="match status" value="1"/>
</dbReference>
<accession>A0A1I4ZX70</accession>
<dbReference type="InterPro" id="IPR014622">
    <property type="entry name" value="UCP036794_erythomycin"/>
</dbReference>
<gene>
    <name evidence="1" type="ORF">SAMN05216219_1152</name>
</gene>
<name>A0A1I4ZX70_9MICO</name>